<dbReference type="Proteomes" id="UP000293863">
    <property type="component" value="Unassembled WGS sequence"/>
</dbReference>
<dbReference type="InterPro" id="IPR013362">
    <property type="entry name" value="Pilus_4_PilV"/>
</dbReference>
<comment type="caution">
    <text evidence="2">The sequence shown here is derived from an EMBL/GenBank/DDBJ whole genome shotgun (WGS) entry which is preliminary data.</text>
</comment>
<dbReference type="AlphaFoldDB" id="A0A4Q7AKW1"/>
<sequence>MKKQQGVGMMEVLVALVLLAIGVLGFAALQLRAVDATDEAMAKVEAMNLARDVAERIRANRNGLGTYISNLSATTQSSTANPECIQTTATNPCTTATQMANYDTAKIVSQANSKGMVISLLNCQVAKELDDEGKETAVDVQARHCVYVAWGETKAINSSTDAQACTNGSAYLPQSKCIVMELY</sequence>
<dbReference type="Pfam" id="PF07963">
    <property type="entry name" value="N_methyl"/>
    <property type="match status" value="1"/>
</dbReference>
<dbReference type="InterPro" id="IPR012902">
    <property type="entry name" value="N_methyl_site"/>
</dbReference>
<dbReference type="RefSeq" id="WP_130168064.1">
    <property type="nucleotide sequence ID" value="NZ_SGSQ01000002.1"/>
</dbReference>
<evidence type="ECO:0000313" key="3">
    <source>
        <dbReference type="Proteomes" id="UP000293863"/>
    </source>
</evidence>
<proteinExistence type="predicted"/>
<keyword evidence="3" id="KW-1185">Reference proteome</keyword>
<accession>A0A4Q7AKW1</accession>
<organism evidence="2 3">
    <name type="scientific">Acinetobacter wuhouensis</name>
    <dbReference type="NCBI Taxonomy" id="1879050"/>
    <lineage>
        <taxon>Bacteria</taxon>
        <taxon>Pseudomonadati</taxon>
        <taxon>Pseudomonadota</taxon>
        <taxon>Gammaproteobacteria</taxon>
        <taxon>Moraxellales</taxon>
        <taxon>Moraxellaceae</taxon>
        <taxon>Acinetobacter</taxon>
    </lineage>
</organism>
<reference evidence="2 3" key="1">
    <citation type="submission" date="2019-02" db="EMBL/GenBank/DDBJ databases">
        <title>The Batch Genome Submission of Acinetobacter spp. strains.</title>
        <authorList>
            <person name="Qin J."/>
            <person name="Hu Y."/>
            <person name="Ye H."/>
            <person name="Wei L."/>
            <person name="Feng Y."/>
            <person name="Zong Z."/>
        </authorList>
    </citation>
    <scope>NUCLEOTIDE SEQUENCE [LARGE SCALE GENOMIC DNA]</scope>
    <source>
        <strain evidence="2 3">WCHAW060049</strain>
    </source>
</reference>
<dbReference type="InterPro" id="IPR054402">
    <property type="entry name" value="Tt1218-like_dom"/>
</dbReference>
<dbReference type="EMBL" id="SGSQ01000002">
    <property type="protein sequence ID" value="RZG49120.1"/>
    <property type="molecule type" value="Genomic_DNA"/>
</dbReference>
<protein>
    <submittedName>
        <fullName evidence="2">Type IV pilus modification protein PilV</fullName>
    </submittedName>
</protein>
<evidence type="ECO:0000313" key="2">
    <source>
        <dbReference type="EMBL" id="RZG49120.1"/>
    </source>
</evidence>
<gene>
    <name evidence="2" type="primary">pilV</name>
    <name evidence="2" type="ORF">EXU28_01950</name>
</gene>
<feature type="domain" description="Type IV pilin Tt1218-like" evidence="1">
    <location>
        <begin position="28"/>
        <end position="105"/>
    </location>
</feature>
<name>A0A4Q7AKW1_9GAMM</name>
<dbReference type="NCBIfam" id="TIGR02523">
    <property type="entry name" value="type_IV_pilV"/>
    <property type="match status" value="1"/>
</dbReference>
<dbReference type="Pfam" id="PF22150">
    <property type="entry name" value="Tt1218-like"/>
    <property type="match status" value="1"/>
</dbReference>
<evidence type="ECO:0000259" key="1">
    <source>
        <dbReference type="Pfam" id="PF22150"/>
    </source>
</evidence>